<evidence type="ECO:0000313" key="2">
    <source>
        <dbReference type="EMBL" id="WFD34759.1"/>
    </source>
</evidence>
<proteinExistence type="predicted"/>
<feature type="region of interest" description="Disordered" evidence="1">
    <location>
        <begin position="511"/>
        <end position="569"/>
    </location>
</feature>
<name>A0AAF0EUE5_9BASI</name>
<feature type="compositionally biased region" description="Basic and acidic residues" evidence="1">
    <location>
        <begin position="511"/>
        <end position="562"/>
    </location>
</feature>
<feature type="compositionally biased region" description="Low complexity" evidence="1">
    <location>
        <begin position="424"/>
        <end position="446"/>
    </location>
</feature>
<evidence type="ECO:0000256" key="1">
    <source>
        <dbReference type="SAM" id="MobiDB-lite"/>
    </source>
</evidence>
<dbReference type="Proteomes" id="UP001219933">
    <property type="component" value="Chromosome 2"/>
</dbReference>
<reference evidence="2" key="1">
    <citation type="submission" date="2023-03" db="EMBL/GenBank/DDBJ databases">
        <title>Mating type loci evolution in Malassezia.</title>
        <authorList>
            <person name="Coelho M.A."/>
        </authorList>
    </citation>
    <scope>NUCLEOTIDE SEQUENCE</scope>
    <source>
        <strain evidence="2">CBS 11721</strain>
    </source>
</reference>
<feature type="compositionally biased region" description="Basic and acidic residues" evidence="1">
    <location>
        <begin position="199"/>
        <end position="217"/>
    </location>
</feature>
<feature type="compositionally biased region" description="Polar residues" evidence="1">
    <location>
        <begin position="107"/>
        <end position="117"/>
    </location>
</feature>
<feature type="compositionally biased region" description="Basic and acidic residues" evidence="1">
    <location>
        <begin position="453"/>
        <end position="463"/>
    </location>
</feature>
<evidence type="ECO:0000313" key="3">
    <source>
        <dbReference type="Proteomes" id="UP001219933"/>
    </source>
</evidence>
<feature type="compositionally biased region" description="Low complexity" evidence="1">
    <location>
        <begin position="218"/>
        <end position="230"/>
    </location>
</feature>
<feature type="region of interest" description="Disordered" evidence="1">
    <location>
        <begin position="1"/>
        <end position="463"/>
    </location>
</feature>
<feature type="compositionally biased region" description="Low complexity" evidence="1">
    <location>
        <begin position="370"/>
        <end position="385"/>
    </location>
</feature>
<feature type="compositionally biased region" description="Acidic residues" evidence="1">
    <location>
        <begin position="386"/>
        <end position="396"/>
    </location>
</feature>
<feature type="region of interest" description="Disordered" evidence="1">
    <location>
        <begin position="585"/>
        <end position="623"/>
    </location>
</feature>
<keyword evidence="3" id="KW-1185">Reference proteome</keyword>
<gene>
    <name evidence="2" type="ORF">MCUN1_001603</name>
</gene>
<accession>A0AAF0EUE5</accession>
<organism evidence="2 3">
    <name type="scientific">Malassezia cuniculi</name>
    <dbReference type="NCBI Taxonomy" id="948313"/>
    <lineage>
        <taxon>Eukaryota</taxon>
        <taxon>Fungi</taxon>
        <taxon>Dikarya</taxon>
        <taxon>Basidiomycota</taxon>
        <taxon>Ustilaginomycotina</taxon>
        <taxon>Malasseziomycetes</taxon>
        <taxon>Malasseziales</taxon>
        <taxon>Malasseziaceae</taxon>
        <taxon>Malassezia</taxon>
    </lineage>
</organism>
<feature type="compositionally biased region" description="Acidic residues" evidence="1">
    <location>
        <begin position="359"/>
        <end position="369"/>
    </location>
</feature>
<protein>
    <submittedName>
        <fullName evidence="2">Uncharacterized protein</fullName>
    </submittedName>
</protein>
<feature type="compositionally biased region" description="Basic and acidic residues" evidence="1">
    <location>
        <begin position="61"/>
        <end position="73"/>
    </location>
</feature>
<feature type="compositionally biased region" description="Low complexity" evidence="1">
    <location>
        <begin position="302"/>
        <end position="316"/>
    </location>
</feature>
<feature type="region of interest" description="Disordered" evidence="1">
    <location>
        <begin position="725"/>
        <end position="796"/>
    </location>
</feature>
<sequence length="1424" mass="159688">MNLIRSLSRRVGDTDHRPRGARIERTESLPLGRARESSATPEPAPRQRTPSAATIRQLPSDARRNSDVVESLHSRRTGRSITPIARKPRKSRTAPPEDEPLSPDLALSNQSWSQSTPHDVVWTRQGRTLKPGVEDKDLDTSPQGSVVAAPPAPARSNHYASTSVQGQPSPESSKRAARKSGFNAGRPETISEQIEDPAEAARQRDEMWAREERERRAALNAQAAAETANASPPKPKLLSKLASAPIKMGISPQKNKPPAPAINGARISSLPDAPPRRASEPRVQSVQTTLAPPETDSKRRSQSSQSTNSSRLSRGSIDAAADSPRRPQVDVTPSTTPLRNERVRRSIYGTPKSVPPEYIESDEDSDEEFYSQSESSQSEISSESELTQESESDSASDSDSFREFDDADVSAFEESQAETAKKQAVPAAGAATATAAAAAGAVAANASSGKQGSLDEERFQEEMRRERARLALIEQQREMAERKRMVIRQERERQKREQELLEQQRIAEQERLAREEAEKKAREEQERQQKQMELARQKESEMARKRALAAEREAKEALEREAAAAAAATEREVRLAFERAESEARAALEREATVRRQREQALLKEAKEKETRERDAHERGSLEIARRAKLEKDEAERIAHKKHAAAERIARQKQLEAERAAHEEQLAVERALREEHEANERAAREMQRIAERAAREKLEAERIAHEEKLAAEAAARAALEAAERVAREQQEAAERVAREQKEAAERAARELREAAERAAREQTEAAERAAREQREAAERAERVRREAAERAQREKEMAERLEAERIAREKEAALREEEARRLEAEAIANERIRIAQQHQQLEERAMKRARREVDDEDYLVRVAARRAESAETEDNEDASTAASDDHQSTAHSETTSVFSRFSLSNIQIVSNNAESENVRGILSHSPNKKTSGTLRFAEDKTPKPADEMVERHEALTSLNYVLENGAPRGPRILERMITTILIAPEPGAGVMITPNGPYREDAVRYCNGFTVHGLADHEHVSAPAGVRLWESAGVALSQWLVGSIDMVDIRALMQTSRAVREAVLNDEVREAAARRFLSQCGYTTWEGVDPLPITLLDLEAFVVYNSCSAEFRAAAHVYITRGHRLDRRIPRIVRASTRAYSKILARLRIGGCVPQQQMWVPGGAIESPYSPDRAALFYVWTPEDENSSWTSSTGLQRAERELFLSGVWRFLRTGDVVYNVSKADNYNDGRFIFCNEELAPLPTKYDRVGHLPEMIDMLQLPPTYYSRALRDSGAGPVVFLDILPYRSEILSSLYLSRENVETTSVNRRYRINKWVYRATVDIFAASDGTDANGTHPGWNGTLAIILEGTAEHARELVRRCVSPVEDQRLFMSLAETIVNGHDLPHNLPHPEFPEDDAGHRIPHTFPWQILRERSQPGLIWISML</sequence>
<feature type="region of interest" description="Disordered" evidence="1">
    <location>
        <begin position="865"/>
        <end position="895"/>
    </location>
</feature>
<dbReference type="EMBL" id="CP119878">
    <property type="protein sequence ID" value="WFD34759.1"/>
    <property type="molecule type" value="Genomic_DNA"/>
</dbReference>
<feature type="compositionally biased region" description="Polar residues" evidence="1">
    <location>
        <begin position="158"/>
        <end position="171"/>
    </location>
</feature>
<feature type="compositionally biased region" description="Basic and acidic residues" evidence="1">
    <location>
        <begin position="10"/>
        <end position="27"/>
    </location>
</feature>